<evidence type="ECO:0000313" key="6">
    <source>
        <dbReference type="EnsemblMetazoa" id="BGLB023598-PA"/>
    </source>
</evidence>
<dbReference type="OMA" id="GRRKNVW"/>
<evidence type="ECO:0000256" key="5">
    <source>
        <dbReference type="ARBA" id="ARBA00076245"/>
    </source>
</evidence>
<dbReference type="Proteomes" id="UP001165740">
    <property type="component" value="Chromosome 13"/>
</dbReference>
<dbReference type="Gene3D" id="1.10.1900.20">
    <property type="entry name" value="Ribosomal protein L20"/>
    <property type="match status" value="1"/>
</dbReference>
<evidence type="ECO:0000313" key="9">
    <source>
        <dbReference type="RefSeq" id="XP_013070048.1"/>
    </source>
</evidence>
<dbReference type="PANTHER" id="PTHR10986">
    <property type="entry name" value="39S RIBOSOMAL PROTEIN L20"/>
    <property type="match status" value="1"/>
</dbReference>
<evidence type="ECO:0000256" key="4">
    <source>
        <dbReference type="ARBA" id="ARBA00072767"/>
    </source>
</evidence>
<dbReference type="CDD" id="cd07026">
    <property type="entry name" value="Ribosomal_L20"/>
    <property type="match status" value="1"/>
</dbReference>
<dbReference type="EnsemblMetazoa" id="BGLB023598-RA">
    <property type="protein sequence ID" value="BGLB023598-PA"/>
    <property type="gene ID" value="BGLB023598"/>
</dbReference>
<evidence type="ECO:0000313" key="8">
    <source>
        <dbReference type="Proteomes" id="UP001165740"/>
    </source>
</evidence>
<evidence type="ECO:0000313" key="7">
    <source>
        <dbReference type="Proteomes" id="UP000076420"/>
    </source>
</evidence>
<dbReference type="OrthoDB" id="10251781at2759"/>
<dbReference type="AlphaFoldDB" id="A0A2C9KUD6"/>
<comment type="similarity">
    <text evidence="1">Belongs to the bacterial ribosomal protein bL20 family.</text>
</comment>
<dbReference type="Pfam" id="PF00453">
    <property type="entry name" value="Ribosomal_L20"/>
    <property type="match status" value="1"/>
</dbReference>
<dbReference type="GO" id="GO:0003735">
    <property type="term" value="F:structural constituent of ribosome"/>
    <property type="evidence" value="ECO:0007669"/>
    <property type="project" value="InterPro"/>
</dbReference>
<accession>A0A2C9KUD6</accession>
<evidence type="ECO:0000256" key="1">
    <source>
        <dbReference type="ARBA" id="ARBA00007698"/>
    </source>
</evidence>
<sequence>MVFLTLRLFVRKTKMVTNADRVWKRQMYRRLTWPFRNRLWNCYRIGRREGRHYLYFATKFRSVRRKQINYIFTFRIAAGCAQHGVQYSSFMKSLYESNIALNRKMLAFLSLYEPRTFQSLCEFVKKKHSEAVSQGLASAMAPTPSGVITRDMIQKVSKT</sequence>
<dbReference type="GO" id="GO:0019843">
    <property type="term" value="F:rRNA binding"/>
    <property type="evidence" value="ECO:0007669"/>
    <property type="project" value="InterPro"/>
</dbReference>
<organism evidence="6 7">
    <name type="scientific">Biomphalaria glabrata</name>
    <name type="common">Bloodfluke planorb</name>
    <name type="synonym">Freshwater snail</name>
    <dbReference type="NCBI Taxonomy" id="6526"/>
    <lineage>
        <taxon>Eukaryota</taxon>
        <taxon>Metazoa</taxon>
        <taxon>Spiralia</taxon>
        <taxon>Lophotrochozoa</taxon>
        <taxon>Mollusca</taxon>
        <taxon>Gastropoda</taxon>
        <taxon>Heterobranchia</taxon>
        <taxon>Euthyneura</taxon>
        <taxon>Panpulmonata</taxon>
        <taxon>Hygrophila</taxon>
        <taxon>Lymnaeoidea</taxon>
        <taxon>Planorbidae</taxon>
        <taxon>Biomphalaria</taxon>
    </lineage>
</organism>
<dbReference type="KEGG" id="bgt:106057421"/>
<proteinExistence type="inferred from homology"/>
<dbReference type="GeneID" id="106057421"/>
<protein>
    <recommendedName>
        <fullName evidence="4">Large ribosomal subunit protein bL20m</fullName>
    </recommendedName>
    <alternativeName>
        <fullName evidence="5">39S ribosomal protein L20, mitochondrial</fullName>
    </alternativeName>
</protein>
<dbReference type="RefSeq" id="XP_013070048.1">
    <property type="nucleotide sequence ID" value="XM_013214594.2"/>
</dbReference>
<dbReference type="InterPro" id="IPR005813">
    <property type="entry name" value="Ribosomal_bL20"/>
</dbReference>
<dbReference type="InterPro" id="IPR035566">
    <property type="entry name" value="Ribosomal_protein_bL20_C"/>
</dbReference>
<dbReference type="GO" id="GO:1990904">
    <property type="term" value="C:ribonucleoprotein complex"/>
    <property type="evidence" value="ECO:0007669"/>
    <property type="project" value="UniProtKB-KW"/>
</dbReference>
<evidence type="ECO:0000256" key="3">
    <source>
        <dbReference type="ARBA" id="ARBA00023274"/>
    </source>
</evidence>
<keyword evidence="2" id="KW-0689">Ribosomal protein</keyword>
<keyword evidence="8" id="KW-1185">Reference proteome</keyword>
<dbReference type="SUPFAM" id="SSF74731">
    <property type="entry name" value="Ribosomal protein L20"/>
    <property type="match status" value="1"/>
</dbReference>
<name>A0A2C9KUD6_BIOGL</name>
<reference evidence="9" key="2">
    <citation type="submission" date="2025-04" db="UniProtKB">
        <authorList>
            <consortium name="RefSeq"/>
        </authorList>
    </citation>
    <scope>IDENTIFICATION</scope>
</reference>
<dbReference type="PRINTS" id="PR00062">
    <property type="entry name" value="RIBOSOMALL20"/>
</dbReference>
<dbReference type="Proteomes" id="UP000076420">
    <property type="component" value="Unassembled WGS sequence"/>
</dbReference>
<dbReference type="STRING" id="6526.A0A2C9KUD6"/>
<keyword evidence="3" id="KW-0687">Ribonucleoprotein</keyword>
<dbReference type="VEuPathDB" id="VectorBase:BGLB023598"/>
<reference evidence="6" key="1">
    <citation type="submission" date="2020-05" db="UniProtKB">
        <authorList>
            <consortium name="EnsemblMetazoa"/>
        </authorList>
    </citation>
    <scope>IDENTIFICATION</scope>
    <source>
        <strain evidence="6">BB02</strain>
    </source>
</reference>
<dbReference type="GO" id="GO:0006412">
    <property type="term" value="P:translation"/>
    <property type="evidence" value="ECO:0007669"/>
    <property type="project" value="InterPro"/>
</dbReference>
<dbReference type="FunFam" id="1.10.1900.20:FF:000001">
    <property type="entry name" value="50S ribosomal protein L20"/>
    <property type="match status" value="1"/>
</dbReference>
<dbReference type="VEuPathDB" id="VectorBase:BGLAX_051873"/>
<dbReference type="GO" id="GO:0005840">
    <property type="term" value="C:ribosome"/>
    <property type="evidence" value="ECO:0007669"/>
    <property type="project" value="UniProtKB-KW"/>
</dbReference>
<gene>
    <name evidence="6" type="primary">106057421</name>
    <name evidence="9" type="synonym">LOC106057421</name>
</gene>
<evidence type="ECO:0000256" key="2">
    <source>
        <dbReference type="ARBA" id="ARBA00022980"/>
    </source>
</evidence>